<evidence type="ECO:0000313" key="6">
    <source>
        <dbReference type="EMBL" id="MDA1383697.1"/>
    </source>
</evidence>
<dbReference type="InterPro" id="IPR011075">
    <property type="entry name" value="TetR_C"/>
</dbReference>
<dbReference type="AlphaFoldDB" id="A0A9X3PEV2"/>
<sequence>MTAHRTRSADRTDAIMRATIEVAQEIGYAKLSIEAVAARAGVGKHTIYRRWPSKGMLFHDSLLSTLEPAADLPETDDVKADLRQRLHATVDLMAGEPWGALFQALAGEIQHDPVVAASLNERFFGPLEARSVARIERAKATGQIAPDFDSSLAQAMLAGPVYYRFLITQEPVTYEFVDGLVEALFAGMGPRP</sequence>
<dbReference type="InterPro" id="IPR009057">
    <property type="entry name" value="Homeodomain-like_sf"/>
</dbReference>
<dbReference type="Proteomes" id="UP001145799">
    <property type="component" value="Unassembled WGS sequence"/>
</dbReference>
<evidence type="ECO:0000256" key="4">
    <source>
        <dbReference type="PROSITE-ProRule" id="PRU00335"/>
    </source>
</evidence>
<dbReference type="EMBL" id="JAVDYD010000001">
    <property type="protein sequence ID" value="MDR7341312.1"/>
    <property type="molecule type" value="Genomic_DNA"/>
</dbReference>
<keyword evidence="2 4" id="KW-0238">DNA-binding</keyword>
<keyword evidence="1" id="KW-0805">Transcription regulation</keyword>
<dbReference type="Gene3D" id="1.10.357.10">
    <property type="entry name" value="Tetracycline Repressor, domain 2"/>
    <property type="match status" value="1"/>
</dbReference>
<dbReference type="EMBL" id="JAPZVQ010000001">
    <property type="protein sequence ID" value="MDA1383697.1"/>
    <property type="molecule type" value="Genomic_DNA"/>
</dbReference>
<keyword evidence="3" id="KW-0804">Transcription</keyword>
<evidence type="ECO:0000256" key="1">
    <source>
        <dbReference type="ARBA" id="ARBA00023015"/>
    </source>
</evidence>
<accession>A0A9X3PEV2</accession>
<dbReference type="SUPFAM" id="SSF46689">
    <property type="entry name" value="Homeodomain-like"/>
    <property type="match status" value="1"/>
</dbReference>
<evidence type="ECO:0000256" key="3">
    <source>
        <dbReference type="ARBA" id="ARBA00023163"/>
    </source>
</evidence>
<organism evidence="6 8">
    <name type="scientific">Glycomyces lechevalierae</name>
    <dbReference type="NCBI Taxonomy" id="256034"/>
    <lineage>
        <taxon>Bacteria</taxon>
        <taxon>Bacillati</taxon>
        <taxon>Actinomycetota</taxon>
        <taxon>Actinomycetes</taxon>
        <taxon>Glycomycetales</taxon>
        <taxon>Glycomycetaceae</taxon>
        <taxon>Glycomyces</taxon>
    </lineage>
</organism>
<reference evidence="6" key="1">
    <citation type="submission" date="2022-12" db="EMBL/GenBank/DDBJ databases">
        <title>Gycomyces niveus sp.nov., a novel actinomycete isolated from soil in Shouguang.</title>
        <authorList>
            <person name="Yang X."/>
        </authorList>
    </citation>
    <scope>NUCLEOTIDE SEQUENCE</scope>
    <source>
        <strain evidence="6">DSM 44724</strain>
    </source>
</reference>
<name>A0A9X3PEV2_9ACTN</name>
<dbReference type="Pfam" id="PF16859">
    <property type="entry name" value="TetR_C_11"/>
    <property type="match status" value="1"/>
</dbReference>
<dbReference type="InterPro" id="IPR001647">
    <property type="entry name" value="HTH_TetR"/>
</dbReference>
<gene>
    <name evidence="7" type="ORF">J2S69_005031</name>
    <name evidence="6" type="ORF">O2L01_01775</name>
</gene>
<evidence type="ECO:0000313" key="9">
    <source>
        <dbReference type="Proteomes" id="UP001183604"/>
    </source>
</evidence>
<evidence type="ECO:0000256" key="2">
    <source>
        <dbReference type="ARBA" id="ARBA00023125"/>
    </source>
</evidence>
<comment type="caution">
    <text evidence="6">The sequence shown here is derived from an EMBL/GenBank/DDBJ whole genome shotgun (WGS) entry which is preliminary data.</text>
</comment>
<dbReference type="InterPro" id="IPR036271">
    <property type="entry name" value="Tet_transcr_reg_TetR-rel_C_sf"/>
</dbReference>
<evidence type="ECO:0000313" key="8">
    <source>
        <dbReference type="Proteomes" id="UP001145799"/>
    </source>
</evidence>
<dbReference type="PANTHER" id="PTHR30055:SF148">
    <property type="entry name" value="TETR-FAMILY TRANSCRIPTIONAL REGULATOR"/>
    <property type="match status" value="1"/>
</dbReference>
<dbReference type="SUPFAM" id="SSF48498">
    <property type="entry name" value="Tetracyclin repressor-like, C-terminal domain"/>
    <property type="match status" value="1"/>
</dbReference>
<reference evidence="7 9" key="2">
    <citation type="submission" date="2023-07" db="EMBL/GenBank/DDBJ databases">
        <title>Sequencing the genomes of 1000 actinobacteria strains.</title>
        <authorList>
            <person name="Klenk H.-P."/>
        </authorList>
    </citation>
    <scope>NUCLEOTIDE SEQUENCE [LARGE SCALE GENOMIC DNA]</scope>
    <source>
        <strain evidence="7 9">DSM 44724</strain>
    </source>
</reference>
<dbReference type="PANTHER" id="PTHR30055">
    <property type="entry name" value="HTH-TYPE TRANSCRIPTIONAL REGULATOR RUTR"/>
    <property type="match status" value="1"/>
</dbReference>
<protein>
    <submittedName>
        <fullName evidence="6 7">AcrR family transcriptional regulator</fullName>
    </submittedName>
</protein>
<proteinExistence type="predicted"/>
<dbReference type="InterPro" id="IPR050109">
    <property type="entry name" value="HTH-type_TetR-like_transc_reg"/>
</dbReference>
<feature type="DNA-binding region" description="H-T-H motif" evidence="4">
    <location>
        <begin position="32"/>
        <end position="51"/>
    </location>
</feature>
<feature type="domain" description="HTH tetR-type" evidence="5">
    <location>
        <begin position="9"/>
        <end position="69"/>
    </location>
</feature>
<dbReference type="Pfam" id="PF00440">
    <property type="entry name" value="TetR_N"/>
    <property type="match status" value="1"/>
</dbReference>
<evidence type="ECO:0000259" key="5">
    <source>
        <dbReference type="PROSITE" id="PS50977"/>
    </source>
</evidence>
<dbReference type="Gene3D" id="1.10.10.60">
    <property type="entry name" value="Homeodomain-like"/>
    <property type="match status" value="1"/>
</dbReference>
<dbReference type="PROSITE" id="PS50977">
    <property type="entry name" value="HTH_TETR_2"/>
    <property type="match status" value="1"/>
</dbReference>
<dbReference type="RefSeq" id="WP_270119851.1">
    <property type="nucleotide sequence ID" value="NZ_BAAAOM010000001.1"/>
</dbReference>
<dbReference type="Proteomes" id="UP001183604">
    <property type="component" value="Unassembled WGS sequence"/>
</dbReference>
<dbReference type="GO" id="GO:0003700">
    <property type="term" value="F:DNA-binding transcription factor activity"/>
    <property type="evidence" value="ECO:0007669"/>
    <property type="project" value="TreeGrafter"/>
</dbReference>
<evidence type="ECO:0000313" key="7">
    <source>
        <dbReference type="EMBL" id="MDR7341312.1"/>
    </source>
</evidence>
<dbReference type="GO" id="GO:0000976">
    <property type="term" value="F:transcription cis-regulatory region binding"/>
    <property type="evidence" value="ECO:0007669"/>
    <property type="project" value="TreeGrafter"/>
</dbReference>
<keyword evidence="9" id="KW-1185">Reference proteome</keyword>